<dbReference type="PANTHER" id="PTHR22893:SF62">
    <property type="entry name" value="12-OXOPHYTODIENOATE REDUCTASE-LIKE PROTEIN"/>
    <property type="match status" value="1"/>
</dbReference>
<keyword evidence="5" id="KW-1185">Reference proteome</keyword>
<dbReference type="SUPFAM" id="SSF51395">
    <property type="entry name" value="FMN-linked oxidoreductases"/>
    <property type="match status" value="1"/>
</dbReference>
<dbReference type="Proteomes" id="UP001153555">
    <property type="component" value="Unassembled WGS sequence"/>
</dbReference>
<proteinExistence type="predicted"/>
<keyword evidence="2" id="KW-0288">FMN</keyword>
<evidence type="ECO:0000256" key="2">
    <source>
        <dbReference type="ARBA" id="ARBA00022643"/>
    </source>
</evidence>
<evidence type="ECO:0000256" key="1">
    <source>
        <dbReference type="ARBA" id="ARBA00022630"/>
    </source>
</evidence>
<gene>
    <name evidence="4" type="ORF">SHERM_14708</name>
</gene>
<name>A0A9N7R5F7_STRHE</name>
<dbReference type="OrthoDB" id="1663137at2759"/>
<sequence>MAVLQFLARTSQLLVMNILETQVPKIFRHPIGSQPAKSRKSSMILDWLPKMPSKQAVSREIGPHRVGIRLSPYADYNECGHSDPNSLSLHMAEALNEYDILYCHVIEPRMVREDRGNEVLRRGEADLVAYGRLFLANPDLPRRFELGSNLNAYDRSTFYSSDPIIGYTDYPFLDDGP</sequence>
<evidence type="ECO:0000313" key="4">
    <source>
        <dbReference type="EMBL" id="CAA0814415.1"/>
    </source>
</evidence>
<comment type="caution">
    <text evidence="4">The sequence shown here is derived from an EMBL/GenBank/DDBJ whole genome shotgun (WGS) entry which is preliminary data.</text>
</comment>
<dbReference type="GO" id="GO:0016491">
    <property type="term" value="F:oxidoreductase activity"/>
    <property type="evidence" value="ECO:0007669"/>
    <property type="project" value="InterPro"/>
</dbReference>
<dbReference type="PANTHER" id="PTHR22893">
    <property type="entry name" value="NADH OXIDOREDUCTASE-RELATED"/>
    <property type="match status" value="1"/>
</dbReference>
<dbReference type="InterPro" id="IPR045247">
    <property type="entry name" value="Oye-like"/>
</dbReference>
<dbReference type="Gene3D" id="3.20.20.70">
    <property type="entry name" value="Aldolase class I"/>
    <property type="match status" value="1"/>
</dbReference>
<dbReference type="GO" id="GO:0010181">
    <property type="term" value="F:FMN binding"/>
    <property type="evidence" value="ECO:0007669"/>
    <property type="project" value="InterPro"/>
</dbReference>
<keyword evidence="3" id="KW-0521">NADP</keyword>
<reference evidence="4" key="1">
    <citation type="submission" date="2019-12" db="EMBL/GenBank/DDBJ databases">
        <authorList>
            <person name="Scholes J."/>
        </authorList>
    </citation>
    <scope>NUCLEOTIDE SEQUENCE</scope>
</reference>
<organism evidence="4 5">
    <name type="scientific">Striga hermonthica</name>
    <name type="common">Purple witchweed</name>
    <name type="synonym">Buchnera hermonthica</name>
    <dbReference type="NCBI Taxonomy" id="68872"/>
    <lineage>
        <taxon>Eukaryota</taxon>
        <taxon>Viridiplantae</taxon>
        <taxon>Streptophyta</taxon>
        <taxon>Embryophyta</taxon>
        <taxon>Tracheophyta</taxon>
        <taxon>Spermatophyta</taxon>
        <taxon>Magnoliopsida</taxon>
        <taxon>eudicotyledons</taxon>
        <taxon>Gunneridae</taxon>
        <taxon>Pentapetalae</taxon>
        <taxon>asterids</taxon>
        <taxon>lamiids</taxon>
        <taxon>Lamiales</taxon>
        <taxon>Orobanchaceae</taxon>
        <taxon>Buchnereae</taxon>
        <taxon>Striga</taxon>
    </lineage>
</organism>
<dbReference type="EMBL" id="CACSLK010012206">
    <property type="protein sequence ID" value="CAA0814415.1"/>
    <property type="molecule type" value="Genomic_DNA"/>
</dbReference>
<evidence type="ECO:0000313" key="5">
    <source>
        <dbReference type="Proteomes" id="UP001153555"/>
    </source>
</evidence>
<protein>
    <submittedName>
        <fullName evidence="4">12-oxophytodienoate reductase 1</fullName>
    </submittedName>
</protein>
<evidence type="ECO:0000256" key="3">
    <source>
        <dbReference type="ARBA" id="ARBA00022857"/>
    </source>
</evidence>
<dbReference type="AlphaFoldDB" id="A0A9N7R5F7"/>
<keyword evidence="1" id="KW-0285">Flavoprotein</keyword>
<dbReference type="InterPro" id="IPR013785">
    <property type="entry name" value="Aldolase_TIM"/>
</dbReference>
<accession>A0A9N7R5F7</accession>